<dbReference type="EMBL" id="JAODUO010000852">
    <property type="protein sequence ID" value="KAK2173723.1"/>
    <property type="molecule type" value="Genomic_DNA"/>
</dbReference>
<name>A0AAD9NM83_RIDPI</name>
<feature type="domain" description="BTB" evidence="3">
    <location>
        <begin position="58"/>
        <end position="128"/>
    </location>
</feature>
<accession>A0AAD9NM83</accession>
<dbReference type="CDD" id="cd18305">
    <property type="entry name" value="BTB_POZ_GCL"/>
    <property type="match status" value="1"/>
</dbReference>
<dbReference type="GO" id="GO:0007281">
    <property type="term" value="P:germ cell development"/>
    <property type="evidence" value="ECO:0007669"/>
    <property type="project" value="InterPro"/>
</dbReference>
<dbReference type="SUPFAM" id="SSF54695">
    <property type="entry name" value="POZ domain"/>
    <property type="match status" value="1"/>
</dbReference>
<dbReference type="Proteomes" id="UP001209878">
    <property type="component" value="Unassembled WGS sequence"/>
</dbReference>
<dbReference type="PANTHER" id="PTHR23231">
    <property type="entry name" value="GERM CELL-LESS PROTEIN"/>
    <property type="match status" value="1"/>
</dbReference>
<organism evidence="4 5">
    <name type="scientific">Ridgeia piscesae</name>
    <name type="common">Tubeworm</name>
    <dbReference type="NCBI Taxonomy" id="27915"/>
    <lineage>
        <taxon>Eukaryota</taxon>
        <taxon>Metazoa</taxon>
        <taxon>Spiralia</taxon>
        <taxon>Lophotrochozoa</taxon>
        <taxon>Annelida</taxon>
        <taxon>Polychaeta</taxon>
        <taxon>Sedentaria</taxon>
        <taxon>Canalipalpata</taxon>
        <taxon>Sabellida</taxon>
        <taxon>Siboglinidae</taxon>
        <taxon>Ridgeia</taxon>
    </lineage>
</organism>
<evidence type="ECO:0000259" key="3">
    <source>
        <dbReference type="PROSITE" id="PS50097"/>
    </source>
</evidence>
<evidence type="ECO:0000313" key="4">
    <source>
        <dbReference type="EMBL" id="KAK2173723.1"/>
    </source>
</evidence>
<feature type="region of interest" description="Disordered" evidence="2">
    <location>
        <begin position="15"/>
        <end position="35"/>
    </location>
</feature>
<dbReference type="SMART" id="SM00225">
    <property type="entry name" value="BTB"/>
    <property type="match status" value="1"/>
</dbReference>
<evidence type="ECO:0000256" key="1">
    <source>
        <dbReference type="ARBA" id="ARBA00022473"/>
    </source>
</evidence>
<evidence type="ECO:0000256" key="2">
    <source>
        <dbReference type="SAM" id="MobiDB-lite"/>
    </source>
</evidence>
<dbReference type="PROSITE" id="PS50097">
    <property type="entry name" value="BTB"/>
    <property type="match status" value="1"/>
</dbReference>
<feature type="compositionally biased region" description="Polar residues" evidence="2">
    <location>
        <begin position="487"/>
        <end position="505"/>
    </location>
</feature>
<keyword evidence="5" id="KW-1185">Reference proteome</keyword>
<protein>
    <recommendedName>
        <fullName evidence="3">BTB domain-containing protein</fullName>
    </recommendedName>
</protein>
<proteinExistence type="predicted"/>
<dbReference type="AlphaFoldDB" id="A0AAD9NM83"/>
<dbReference type="InterPro" id="IPR043380">
    <property type="entry name" value="Gcl-like"/>
</dbReference>
<reference evidence="4" key="1">
    <citation type="journal article" date="2023" name="Mol. Biol. Evol.">
        <title>Third-Generation Sequencing Reveals the Adaptive Role of the Epigenome in Three Deep-Sea Polychaetes.</title>
        <authorList>
            <person name="Perez M."/>
            <person name="Aroh O."/>
            <person name="Sun Y."/>
            <person name="Lan Y."/>
            <person name="Juniper S.K."/>
            <person name="Young C.R."/>
            <person name="Angers B."/>
            <person name="Qian P.Y."/>
        </authorList>
    </citation>
    <scope>NUCLEOTIDE SEQUENCE</scope>
    <source>
        <strain evidence="4">R07B-5</strain>
    </source>
</reference>
<sequence>MGNVVPHTILHGRKRKLDDVEQEGTDAEEDNLNTPKKKKLKTTSKYIFETLFVNGEGSDIKLVALGKVWPLHKVYLCQSGYFASMFSGSWKESNLDVINMNFPDENITESALRVALGSLYQDDVLLEPSGAVNVLAAATLLSLDGLILQCADVLQETISAKTVCKYHTAAVTYGQQQLALECIDWLEKNLMTSQTVELLRDISCALMEKLVLSDNLFVIQVEMDLYSMLKKWLFLQLHPIWQGKLRDLTKETDPFFRSRAGVTCEDFLSTVRGAPYATMFRGLRTQHLVNDLASVKILELDHIIPMEWLMGGYRRQWLQMLQVEQGQDQGPSEEPEKSTIKFPEESLRCGRVLYKEGDYCWRWTGYNFGIDLLLSFTNRLFTLRRNTHQQTTPGAACLKNERHVMFKLTVASFDNLGHTKYIKTSGLKHLSMGKDEDAVVMMIERHVAFPLRVSCNFLVYTPKDEWASQPAAEKLGISKSKSSTTSGTNHQSITDQANPGGSTSPGPVHANPNPGGVNNAEVSL</sequence>
<feature type="region of interest" description="Disordered" evidence="2">
    <location>
        <begin position="473"/>
        <end position="524"/>
    </location>
</feature>
<dbReference type="InterPro" id="IPR011333">
    <property type="entry name" value="SKP1/BTB/POZ_sf"/>
</dbReference>
<dbReference type="InterPro" id="IPR000210">
    <property type="entry name" value="BTB/POZ_dom"/>
</dbReference>
<gene>
    <name evidence="4" type="ORF">NP493_851g00004</name>
</gene>
<keyword evidence="1" id="KW-0217">Developmental protein</keyword>
<comment type="caution">
    <text evidence="4">The sequence shown here is derived from an EMBL/GenBank/DDBJ whole genome shotgun (WGS) entry which is preliminary data.</text>
</comment>
<dbReference type="Pfam" id="PF00651">
    <property type="entry name" value="BTB"/>
    <property type="match status" value="1"/>
</dbReference>
<evidence type="ECO:0000313" key="5">
    <source>
        <dbReference type="Proteomes" id="UP001209878"/>
    </source>
</evidence>
<feature type="compositionally biased region" description="Acidic residues" evidence="2">
    <location>
        <begin position="20"/>
        <end position="31"/>
    </location>
</feature>
<dbReference type="PANTHER" id="PTHR23231:SF17">
    <property type="entry name" value="BTB DOMAIN-CONTAINING PROTEIN"/>
    <property type="match status" value="1"/>
</dbReference>
<dbReference type="Gene3D" id="3.30.710.10">
    <property type="entry name" value="Potassium Channel Kv1.1, Chain A"/>
    <property type="match status" value="1"/>
</dbReference>
<dbReference type="CDD" id="cd18495">
    <property type="entry name" value="BACK_GCL"/>
    <property type="match status" value="1"/>
</dbReference>